<name>A0A6M4EKC0_9BETA</name>
<sequence length="59" mass="6443">METETVKWTIDTGERKESKHSGRAGAGTLVKGTEIVSGPYANLAQKKKHETMATRKGQI</sequence>
<dbReference type="EMBL" id="MN913973">
    <property type="protein sequence ID" value="QJQ80260.1"/>
    <property type="molecule type" value="Genomic_DNA"/>
</dbReference>
<reference evidence="3" key="1">
    <citation type="submission" date="2020-01" db="EMBL/GenBank/DDBJ databases">
        <authorList>
            <person name="Rezuchova I."/>
            <person name="Hyblova M."/>
            <person name="Kudelova M."/>
            <person name="Bohmer M."/>
            <person name="Budis J."/>
            <person name="Szemes T."/>
        </authorList>
    </citation>
    <scope>NUCLEOTIDE SEQUENCE</scope>
    <source>
        <strain evidence="3">4556</strain>
        <strain evidence="2">72</strain>
    </source>
</reference>
<proteinExistence type="predicted"/>
<evidence type="ECO:0000313" key="3">
    <source>
        <dbReference type="EMBL" id="QJQ80332.1"/>
    </source>
</evidence>
<dbReference type="EMBL" id="MN913974">
    <property type="protein sequence ID" value="QJQ80332.1"/>
    <property type="molecule type" value="Genomic_DNA"/>
</dbReference>
<feature type="region of interest" description="Disordered" evidence="1">
    <location>
        <begin position="1"/>
        <end position="27"/>
    </location>
</feature>
<protein>
    <submittedName>
        <fullName evidence="3">Uncharacterized protein</fullName>
    </submittedName>
</protein>
<evidence type="ECO:0000313" key="2">
    <source>
        <dbReference type="EMBL" id="QJQ80260.1"/>
    </source>
</evidence>
<accession>A0A6M4EKC0</accession>
<organism evidence="3">
    <name type="scientific">Murine herpesvirus</name>
    <dbReference type="NCBI Taxonomy" id="1431748"/>
    <lineage>
        <taxon>Viruses</taxon>
        <taxon>Duplodnaviria</taxon>
        <taxon>Heunggongvirae</taxon>
        <taxon>Peploviricota</taxon>
        <taxon>Herviviricetes</taxon>
        <taxon>Herpesvirales</taxon>
        <taxon>Orthoherpesviridae</taxon>
        <taxon>Betaherpesvirinae</taxon>
        <taxon>Muromegalovirus</taxon>
    </lineage>
</organism>
<evidence type="ECO:0000256" key="1">
    <source>
        <dbReference type="SAM" id="MobiDB-lite"/>
    </source>
</evidence>